<sequence>MAELGAPRGEVTQAEGLAPLDVVVLCWDRVDDTIETLDSVLAQEGVDARVYVVDQGSKPATLEKMRAYAAAHADRVVYHEVGRNTGVPGGRNIGTRLGSRPLVVALDNDAVLEDAHQLRRMAEHFRADPGLGAVAFRVVNYFSGDFDRRTWVSKRPLEQWERREHAVPRFNGTGHAYRREAFDRAGGYDDALFFCWEELDICLRIVNLGYQIRYVPDVTVRHKVAPEARVNWAGDRFYYLVRNRLYVTYKYDREPARIGLYALGYIAKGAYNGLLPQTFRGIKDGLRLCFGLKGKPRDPNTKLEPSTRTYFRDTDLAHRGPLLRRVRQEIFTRLG</sequence>
<dbReference type="AlphaFoldDB" id="A0A858R8P0"/>
<evidence type="ECO:0000256" key="2">
    <source>
        <dbReference type="ARBA" id="ARBA00022676"/>
    </source>
</evidence>
<evidence type="ECO:0000256" key="1">
    <source>
        <dbReference type="ARBA" id="ARBA00006739"/>
    </source>
</evidence>
<organism evidence="5 6">
    <name type="scientific">Aerophototrophica crusticola</name>
    <dbReference type="NCBI Taxonomy" id="1709002"/>
    <lineage>
        <taxon>Bacteria</taxon>
        <taxon>Pseudomonadati</taxon>
        <taxon>Pseudomonadota</taxon>
        <taxon>Alphaproteobacteria</taxon>
        <taxon>Rhodospirillales</taxon>
        <taxon>Rhodospirillaceae</taxon>
        <taxon>Aerophototrophica</taxon>
    </lineage>
</organism>
<dbReference type="Gene3D" id="3.90.550.10">
    <property type="entry name" value="Spore Coat Polysaccharide Biosynthesis Protein SpsA, Chain A"/>
    <property type="match status" value="1"/>
</dbReference>
<evidence type="ECO:0000259" key="4">
    <source>
        <dbReference type="Pfam" id="PF00535"/>
    </source>
</evidence>
<evidence type="ECO:0000256" key="3">
    <source>
        <dbReference type="ARBA" id="ARBA00022679"/>
    </source>
</evidence>
<gene>
    <name evidence="5" type="ORF">HHL28_09960</name>
</gene>
<dbReference type="PANTHER" id="PTHR43179:SF12">
    <property type="entry name" value="GALACTOFURANOSYLTRANSFERASE GLFT2"/>
    <property type="match status" value="1"/>
</dbReference>
<dbReference type="GO" id="GO:0016757">
    <property type="term" value="F:glycosyltransferase activity"/>
    <property type="evidence" value="ECO:0007669"/>
    <property type="project" value="UniProtKB-KW"/>
</dbReference>
<proteinExistence type="inferred from homology"/>
<dbReference type="Proteomes" id="UP000501891">
    <property type="component" value="Chromosome"/>
</dbReference>
<dbReference type="PANTHER" id="PTHR43179">
    <property type="entry name" value="RHAMNOSYLTRANSFERASE WBBL"/>
    <property type="match status" value="1"/>
</dbReference>
<keyword evidence="3" id="KW-0808">Transferase</keyword>
<keyword evidence="2" id="KW-0328">Glycosyltransferase</keyword>
<dbReference type="InterPro" id="IPR029044">
    <property type="entry name" value="Nucleotide-diphossugar_trans"/>
</dbReference>
<dbReference type="KEGG" id="acru:HHL28_09960"/>
<accession>A0A858R8P0</accession>
<protein>
    <submittedName>
        <fullName evidence="5">Glycosyltransferase</fullName>
    </submittedName>
</protein>
<dbReference type="Pfam" id="PF00535">
    <property type="entry name" value="Glycos_transf_2"/>
    <property type="match status" value="1"/>
</dbReference>
<feature type="domain" description="Glycosyltransferase 2-like" evidence="4">
    <location>
        <begin position="22"/>
        <end position="184"/>
    </location>
</feature>
<dbReference type="SUPFAM" id="SSF53448">
    <property type="entry name" value="Nucleotide-diphospho-sugar transferases"/>
    <property type="match status" value="1"/>
</dbReference>
<dbReference type="InterPro" id="IPR001173">
    <property type="entry name" value="Glyco_trans_2-like"/>
</dbReference>
<evidence type="ECO:0000313" key="6">
    <source>
        <dbReference type="Proteomes" id="UP000501891"/>
    </source>
</evidence>
<dbReference type="EMBL" id="CP051775">
    <property type="protein sequence ID" value="QJE73376.1"/>
    <property type="molecule type" value="Genomic_DNA"/>
</dbReference>
<comment type="similarity">
    <text evidence="1">Belongs to the glycosyltransferase 2 family.</text>
</comment>
<evidence type="ECO:0000313" key="5">
    <source>
        <dbReference type="EMBL" id="QJE73376.1"/>
    </source>
</evidence>
<keyword evidence="6" id="KW-1185">Reference proteome</keyword>
<name>A0A858R8P0_9PROT</name>
<reference evidence="5" key="1">
    <citation type="submission" date="2020-04" db="EMBL/GenBank/DDBJ databases">
        <title>A desert anoxygenic phototrophic bacterium fixes CO2 using RubisCO under aerobic conditions.</title>
        <authorList>
            <person name="Tang K."/>
        </authorList>
    </citation>
    <scope>NUCLEOTIDE SEQUENCE [LARGE SCALE GENOMIC DNA]</scope>
    <source>
        <strain evidence="5">MIMtkB3</strain>
    </source>
</reference>